<dbReference type="AlphaFoldDB" id="A0A6M3LG97"/>
<feature type="compositionally biased region" description="Polar residues" evidence="1">
    <location>
        <begin position="41"/>
        <end position="51"/>
    </location>
</feature>
<proteinExistence type="predicted"/>
<organism evidence="3">
    <name type="scientific">viral metagenome</name>
    <dbReference type="NCBI Taxonomy" id="1070528"/>
    <lineage>
        <taxon>unclassified sequences</taxon>
        <taxon>metagenomes</taxon>
        <taxon>organismal metagenomes</taxon>
    </lineage>
</organism>
<dbReference type="EMBL" id="MT143183">
    <property type="protein sequence ID" value="QJA93860.1"/>
    <property type="molecule type" value="Genomic_DNA"/>
</dbReference>
<reference evidence="3" key="1">
    <citation type="submission" date="2020-03" db="EMBL/GenBank/DDBJ databases">
        <title>The deep terrestrial virosphere.</title>
        <authorList>
            <person name="Holmfeldt K."/>
            <person name="Nilsson E."/>
            <person name="Simone D."/>
            <person name="Lopez-Fernandez M."/>
            <person name="Wu X."/>
            <person name="de Brujin I."/>
            <person name="Lundin D."/>
            <person name="Andersson A."/>
            <person name="Bertilsson S."/>
            <person name="Dopson M."/>
        </authorList>
    </citation>
    <scope>NUCLEOTIDE SEQUENCE</scope>
    <source>
        <strain evidence="2">MM415A04675</strain>
        <strain evidence="3">MM415B04091</strain>
    </source>
</reference>
<name>A0A6M3LG97_9ZZZZ</name>
<dbReference type="EMBL" id="MT141700">
    <property type="protein sequence ID" value="QJA69376.1"/>
    <property type="molecule type" value="Genomic_DNA"/>
</dbReference>
<evidence type="ECO:0000256" key="1">
    <source>
        <dbReference type="SAM" id="MobiDB-lite"/>
    </source>
</evidence>
<feature type="region of interest" description="Disordered" evidence="1">
    <location>
        <begin position="25"/>
        <end position="51"/>
    </location>
</feature>
<evidence type="ECO:0000313" key="2">
    <source>
        <dbReference type="EMBL" id="QJA69376.1"/>
    </source>
</evidence>
<gene>
    <name evidence="2" type="ORF">MM415A04675_0010</name>
    <name evidence="3" type="ORF">MM415B04091_0004</name>
</gene>
<sequence>MKTCDECGKRKVRYTIRQAGAKRNLQTGKWEDPAERYCNQHKPQQQGKTNA</sequence>
<evidence type="ECO:0000313" key="3">
    <source>
        <dbReference type="EMBL" id="QJA93860.1"/>
    </source>
</evidence>
<protein>
    <submittedName>
        <fullName evidence="3">Uncharacterized protein</fullName>
    </submittedName>
</protein>
<accession>A0A6M3LG97</accession>